<feature type="domain" description="Flavin reductase like" evidence="3">
    <location>
        <begin position="20"/>
        <end position="163"/>
    </location>
</feature>
<reference evidence="4 5" key="1">
    <citation type="submission" date="2019-08" db="EMBL/GenBank/DDBJ databases">
        <title>Dermacoccus abyssi strain HZAU 226, whole genome Nanopore sequencing project.</title>
        <authorList>
            <person name="Guo A."/>
            <person name="Zhang X."/>
            <person name="Ruan Y."/>
            <person name="Liu W."/>
            <person name="Chen Q."/>
            <person name="Gu L."/>
        </authorList>
    </citation>
    <scope>NUCLEOTIDE SEQUENCE [LARGE SCALE GENOMIC DNA]</scope>
    <source>
        <strain evidence="4 5">HZAU 226</strain>
    </source>
</reference>
<dbReference type="PANTHER" id="PTHR30466">
    <property type="entry name" value="FLAVIN REDUCTASE"/>
    <property type="match status" value="1"/>
</dbReference>
<dbReference type="SMART" id="SM00903">
    <property type="entry name" value="Flavin_Reduct"/>
    <property type="match status" value="1"/>
</dbReference>
<comment type="similarity">
    <text evidence="1">Belongs to the non-flavoprotein flavin reductase family.</text>
</comment>
<dbReference type="InterPro" id="IPR050268">
    <property type="entry name" value="NADH-dep_flavin_reductase"/>
</dbReference>
<evidence type="ECO:0000313" key="4">
    <source>
        <dbReference type="EMBL" id="QEH92554.1"/>
    </source>
</evidence>
<dbReference type="Gene3D" id="2.30.110.10">
    <property type="entry name" value="Electron Transport, Fmn-binding Protein, Chain A"/>
    <property type="match status" value="1"/>
</dbReference>
<name>A0ABX5Z6X8_9MICO</name>
<proteinExistence type="inferred from homology"/>
<evidence type="ECO:0000259" key="3">
    <source>
        <dbReference type="SMART" id="SM00903"/>
    </source>
</evidence>
<sequence>MDDNWTDPGYIDPVALRNTMGAFPTGVTVITTTTGGTTPVGLTVSSFTSVSLKPPLLLVCVARTAGSLPAFRVGKHMAVNVLGRDQESVARLFAGRSEDRFAGLDYSSSANGSPLLAGTSAWVSGFVERIYDAGDHVILLTHIEEMQRNDKSPLLYHSGTMHDWNEAALTYEI</sequence>
<keyword evidence="2" id="KW-0560">Oxidoreductase</keyword>
<dbReference type="Pfam" id="PF01613">
    <property type="entry name" value="Flavin_Reduct"/>
    <property type="match status" value="1"/>
</dbReference>
<evidence type="ECO:0000256" key="2">
    <source>
        <dbReference type="ARBA" id="ARBA00023002"/>
    </source>
</evidence>
<evidence type="ECO:0000313" key="5">
    <source>
        <dbReference type="Proteomes" id="UP000323565"/>
    </source>
</evidence>
<organism evidence="4 5">
    <name type="scientific">Dermacoccus abyssi</name>
    <dbReference type="NCBI Taxonomy" id="322596"/>
    <lineage>
        <taxon>Bacteria</taxon>
        <taxon>Bacillati</taxon>
        <taxon>Actinomycetota</taxon>
        <taxon>Actinomycetes</taxon>
        <taxon>Micrococcales</taxon>
        <taxon>Dermacoccaceae</taxon>
        <taxon>Dermacoccus</taxon>
    </lineage>
</organism>
<dbReference type="SUPFAM" id="SSF50475">
    <property type="entry name" value="FMN-binding split barrel"/>
    <property type="match status" value="1"/>
</dbReference>
<keyword evidence="5" id="KW-1185">Reference proteome</keyword>
<protein>
    <submittedName>
        <fullName evidence="4">Flavin reductase family protein</fullName>
    </submittedName>
</protein>
<dbReference type="Proteomes" id="UP000323565">
    <property type="component" value="Chromosome"/>
</dbReference>
<dbReference type="EMBL" id="CP043031">
    <property type="protein sequence ID" value="QEH92554.1"/>
    <property type="molecule type" value="Genomic_DNA"/>
</dbReference>
<dbReference type="InterPro" id="IPR002563">
    <property type="entry name" value="Flavin_Rdtase-like_dom"/>
</dbReference>
<accession>A0ABX5Z6X8</accession>
<gene>
    <name evidence="4" type="ORF">FV141_02625</name>
</gene>
<evidence type="ECO:0000256" key="1">
    <source>
        <dbReference type="ARBA" id="ARBA00008898"/>
    </source>
</evidence>
<dbReference type="InterPro" id="IPR012349">
    <property type="entry name" value="Split_barrel_FMN-bd"/>
</dbReference>
<dbReference type="PANTHER" id="PTHR30466:SF11">
    <property type="entry name" value="FLAVIN-DEPENDENT MONOOXYGENASE, REDUCTASE SUBUNIT HSAB"/>
    <property type="match status" value="1"/>
</dbReference>